<evidence type="ECO:0000313" key="4">
    <source>
        <dbReference type="Proteomes" id="UP000054976"/>
    </source>
</evidence>
<name>A0A0U9HMX1_9BACT</name>
<protein>
    <submittedName>
        <fullName evidence="3">Bifunctional DNA primase</fullName>
    </submittedName>
</protein>
<dbReference type="CDD" id="cd04859">
    <property type="entry name" value="Prim_Pol"/>
    <property type="match status" value="1"/>
</dbReference>
<dbReference type="SMART" id="SM00943">
    <property type="entry name" value="Prim-Pol"/>
    <property type="match status" value="1"/>
</dbReference>
<evidence type="ECO:0000256" key="1">
    <source>
        <dbReference type="SAM" id="MobiDB-lite"/>
    </source>
</evidence>
<feature type="region of interest" description="Disordered" evidence="1">
    <location>
        <begin position="748"/>
        <end position="786"/>
    </location>
</feature>
<dbReference type="Gene3D" id="3.30.720.160">
    <property type="entry name" value="Bifunctional DNA primase/polymerase, N-terminal"/>
    <property type="match status" value="1"/>
</dbReference>
<dbReference type="InterPro" id="IPR015330">
    <property type="entry name" value="DNA_primase/pol_bifunc_N"/>
</dbReference>
<feature type="compositionally biased region" description="Basic and acidic residues" evidence="1">
    <location>
        <begin position="751"/>
        <end position="760"/>
    </location>
</feature>
<evidence type="ECO:0000259" key="2">
    <source>
        <dbReference type="SMART" id="SM00943"/>
    </source>
</evidence>
<sequence>MLANILTLPKCKMQSVAHCYLRGGYSIVPLKPDSKEPAVKWKDYTESRMIEGLVPKFFTDTSNIAIVTGRISNLIVIDVDDVEKFSKIYDFERLMEEAKTVVKSPNGWHFWFSYNPEFRSKQFQKFGFDIKSDGCLITVSPSKVDGKVYSFIKSEGLNEMPQELKEKILKLQNPKPVSKDELMLQEVLSRVRVDKQLPDGVYRCYCPAHDDHEPSLDVGLKDGRLFIRCWAGCTKEEVLQAIGLEKGAERDSTSQKLLKIAEGYEYWRNKNQEEFVTVTVGGEIRNLRVNSTEFKKLLLFEFCQRYGKAAHTQALYEVITALAGKALVEGKEYQTFVRVGKIDDLIELDLCNGKVVQITKEKIKIVTTPFLKFERTTSSLPLPDPDLNVEKEEWELLAQIINTSRNDLILMLAWLLGCFNIDGEFPIMNITGEREGIGKTTATAFLKSIVDPSVVNIKPLPKTEDDFVVVCLHNHIVAFDNLSHITDTMSDALCRISTGSALAKRKLFTDTEAVQYFVKKPVILNGIDLFAERRDLRRRCIHVELERIDNPKPIEWLRKQFQAIHPKILGWLVRAVQLALREKIDESLNLTDLASFVSFVCKTEKLFPVSGQEFIDLFKTNRLRVSVSTISENPLVTFLNELLRDKEKWSGSVSELYDLFYQKYAPTSFKNQIPKDVKSFSKKIRRLLTDLENIGVEISFSRDQKVRTIHIKKSRDFNVTDVILSFSQENQALTGDKKGDNKNFDVILMSPDDKKPDSGDNKNLFLSSRNPLKNKENDDNDDNDVNFPTFFKKDIEKEMNKWSEIDWSEIDLDDIEVLEEEEKK</sequence>
<keyword evidence="4" id="KW-1185">Reference proteome</keyword>
<dbReference type="EMBL" id="BCNO01000001">
    <property type="protein sequence ID" value="GAQ94419.1"/>
    <property type="molecule type" value="Genomic_DNA"/>
</dbReference>
<dbReference type="STRING" id="86166.TAGGR_1599"/>
<dbReference type="Pfam" id="PF09250">
    <property type="entry name" value="Prim-Pol"/>
    <property type="match status" value="1"/>
</dbReference>
<dbReference type="Proteomes" id="UP000054976">
    <property type="component" value="Unassembled WGS sequence"/>
</dbReference>
<evidence type="ECO:0000313" key="3">
    <source>
        <dbReference type="EMBL" id="GAQ94419.1"/>
    </source>
</evidence>
<dbReference type="AlphaFoldDB" id="A0A0U9HMX1"/>
<dbReference type="RefSeq" id="WP_059175875.1">
    <property type="nucleotide sequence ID" value="NZ_BCNO01000001.1"/>
</dbReference>
<accession>A0A0U9HMX1</accession>
<feature type="domain" description="DNA primase/polymerase bifunctional N-terminal" evidence="2">
    <location>
        <begin position="17"/>
        <end position="164"/>
    </location>
</feature>
<comment type="caution">
    <text evidence="3">The sequence shown here is derived from an EMBL/GenBank/DDBJ whole genome shotgun (WGS) entry which is preliminary data.</text>
</comment>
<proteinExistence type="predicted"/>
<dbReference type="SUPFAM" id="SSF56747">
    <property type="entry name" value="Prim-pol domain"/>
    <property type="match status" value="1"/>
</dbReference>
<gene>
    <name evidence="3" type="ORF">TAGGR_1599</name>
</gene>
<dbReference type="OrthoDB" id="34187at2"/>
<reference evidence="4" key="1">
    <citation type="submission" date="2016-01" db="EMBL/GenBank/DDBJ databases">
        <title>Draft genome sequence of Thermodesulfovibrio aggregans strain TGE-P1.</title>
        <authorList>
            <person name="Sekiguchi Y."/>
            <person name="Ohashi A."/>
            <person name="Matsuura N."/>
            <person name="Tourlousse M.D."/>
        </authorList>
    </citation>
    <scope>NUCLEOTIDE SEQUENCE [LARGE SCALE GENOMIC DNA]</scope>
    <source>
        <strain evidence="4">TGE-P1</strain>
    </source>
</reference>
<organism evidence="3 4">
    <name type="scientific">Thermodesulfovibrio aggregans</name>
    <dbReference type="NCBI Taxonomy" id="86166"/>
    <lineage>
        <taxon>Bacteria</taxon>
        <taxon>Pseudomonadati</taxon>
        <taxon>Nitrospirota</taxon>
        <taxon>Thermodesulfovibrionia</taxon>
        <taxon>Thermodesulfovibrionales</taxon>
        <taxon>Thermodesulfovibrionaceae</taxon>
        <taxon>Thermodesulfovibrio</taxon>
    </lineage>
</organism>